<dbReference type="OrthoDB" id="5954868at2759"/>
<feature type="compositionally biased region" description="Acidic residues" evidence="1">
    <location>
        <begin position="59"/>
        <end position="68"/>
    </location>
</feature>
<gene>
    <name evidence="2" type="ORF">BG011_004703</name>
</gene>
<evidence type="ECO:0000313" key="3">
    <source>
        <dbReference type="Proteomes" id="UP000726737"/>
    </source>
</evidence>
<sequence>MASKRFSSLHTFILLCTLAIFWLAWSNIRLRDTASIFSPGSPYHGYGGTASGFNHGMEGLEDEDSELPDPERDLPFVTDRTTSPLEDMKKNFTIVTAASSNHFCALESFLYSMSEVLEGLERTEIRPKLIVYNLGGMTDEQLTHLQYLKDNQFIDEYKDFDYAAYPSFWDINIARGEYGWKAGIIKEVADKYRGLVLWLDSGNMLALDFLRYLPGYLDKFGFWSPQSSGSFKQYTHEGLPQYYQDTIEAYAQETNCNGAAIAFDASNDKIYNGLLAEWYKCSSTKDCIAPQGSSRTNHRQDQAALTYLVKRMHFIHQCQHFPEHYGVTVHQDKVCRERIRAYKILRGLDQETEAIDGEEEEEEE</sequence>
<dbReference type="PANTHER" id="PTHR31389:SF4">
    <property type="entry name" value="LD39211P"/>
    <property type="match status" value="1"/>
</dbReference>
<evidence type="ECO:0000256" key="1">
    <source>
        <dbReference type="SAM" id="MobiDB-lite"/>
    </source>
</evidence>
<name>A0A9P6Q118_9FUNG</name>
<dbReference type="Proteomes" id="UP000726737">
    <property type="component" value="Unassembled WGS sequence"/>
</dbReference>
<dbReference type="PANTHER" id="PTHR31389">
    <property type="entry name" value="LD39211P"/>
    <property type="match status" value="1"/>
</dbReference>
<dbReference type="EMBL" id="JAAAJA010000311">
    <property type="protein sequence ID" value="KAG0256209.1"/>
    <property type="molecule type" value="Genomic_DNA"/>
</dbReference>
<feature type="region of interest" description="Disordered" evidence="1">
    <location>
        <begin position="54"/>
        <end position="79"/>
    </location>
</feature>
<keyword evidence="3" id="KW-1185">Reference proteome</keyword>
<reference evidence="2" key="1">
    <citation type="journal article" date="2020" name="Fungal Divers.">
        <title>Resolving the Mortierellaceae phylogeny through synthesis of multi-gene phylogenetics and phylogenomics.</title>
        <authorList>
            <person name="Vandepol N."/>
            <person name="Liber J."/>
            <person name="Desiro A."/>
            <person name="Na H."/>
            <person name="Kennedy M."/>
            <person name="Barry K."/>
            <person name="Grigoriev I.V."/>
            <person name="Miller A.N."/>
            <person name="O'Donnell K."/>
            <person name="Stajich J.E."/>
            <person name="Bonito G."/>
        </authorList>
    </citation>
    <scope>NUCLEOTIDE SEQUENCE</scope>
    <source>
        <strain evidence="2">KOD948</strain>
    </source>
</reference>
<organism evidence="2 3">
    <name type="scientific">Mortierella polycephala</name>
    <dbReference type="NCBI Taxonomy" id="41804"/>
    <lineage>
        <taxon>Eukaryota</taxon>
        <taxon>Fungi</taxon>
        <taxon>Fungi incertae sedis</taxon>
        <taxon>Mucoromycota</taxon>
        <taxon>Mortierellomycotina</taxon>
        <taxon>Mortierellomycetes</taxon>
        <taxon>Mortierellales</taxon>
        <taxon>Mortierellaceae</taxon>
        <taxon>Mortierella</taxon>
    </lineage>
</organism>
<proteinExistence type="predicted"/>
<evidence type="ECO:0000313" key="2">
    <source>
        <dbReference type="EMBL" id="KAG0256209.1"/>
    </source>
</evidence>
<dbReference type="AlphaFoldDB" id="A0A9P6Q118"/>
<protein>
    <submittedName>
        <fullName evidence="2">Uncharacterized protein</fullName>
    </submittedName>
</protein>
<accession>A0A9P6Q118</accession>
<comment type="caution">
    <text evidence="2">The sequence shown here is derived from an EMBL/GenBank/DDBJ whole genome shotgun (WGS) entry which is preliminary data.</text>
</comment>